<dbReference type="Pfam" id="PF00583">
    <property type="entry name" value="Acetyltransf_1"/>
    <property type="match status" value="1"/>
</dbReference>
<accession>A0A1G1VZ90</accession>
<protein>
    <recommendedName>
        <fullName evidence="1">N-acetyltransferase domain-containing protein</fullName>
    </recommendedName>
</protein>
<proteinExistence type="predicted"/>
<name>A0A1G1VZ90_9BACT</name>
<evidence type="ECO:0000313" key="2">
    <source>
        <dbReference type="EMBL" id="OGY20660.1"/>
    </source>
</evidence>
<sequence>MIRIATLRDVPELAQIHLQALKGEFLVRLGDEFLQTLYRDFLLQKQTIIYLMEENEIEGFIFGSLDFPVLLRAVLSSRFFRYLLLVAKQGLRSPRLIVEGASTLLFSFLSEAQSTKAELAVIAVKQEQQRRNIGSQLLKVFEASLKKQGIDFYQVSCTQANRKANHFYRKHSFEKSGEFSLYFKRWNRYVKHL</sequence>
<dbReference type="CDD" id="cd04301">
    <property type="entry name" value="NAT_SF"/>
    <property type="match status" value="1"/>
</dbReference>
<evidence type="ECO:0000259" key="1">
    <source>
        <dbReference type="PROSITE" id="PS51186"/>
    </source>
</evidence>
<reference evidence="2 3" key="1">
    <citation type="journal article" date="2016" name="Nat. Commun.">
        <title>Thousands of microbial genomes shed light on interconnected biogeochemical processes in an aquifer system.</title>
        <authorList>
            <person name="Anantharaman K."/>
            <person name="Brown C.T."/>
            <person name="Hug L.A."/>
            <person name="Sharon I."/>
            <person name="Castelle C.J."/>
            <person name="Probst A.J."/>
            <person name="Thomas B.C."/>
            <person name="Singh A."/>
            <person name="Wilkins M.J."/>
            <person name="Karaoz U."/>
            <person name="Brodie E.L."/>
            <person name="Williams K.H."/>
            <person name="Hubbard S.S."/>
            <person name="Banfield J.F."/>
        </authorList>
    </citation>
    <scope>NUCLEOTIDE SEQUENCE [LARGE SCALE GENOMIC DNA]</scope>
</reference>
<dbReference type="InterPro" id="IPR000182">
    <property type="entry name" value="GNAT_dom"/>
</dbReference>
<organism evidence="2 3">
    <name type="scientific">Candidatus Chisholmbacteria bacterium RIFCSPLOWO2_01_FULL_49_14</name>
    <dbReference type="NCBI Taxonomy" id="1797593"/>
    <lineage>
        <taxon>Bacteria</taxon>
        <taxon>Candidatus Chisholmiibacteriota</taxon>
    </lineage>
</organism>
<dbReference type="PROSITE" id="PS51186">
    <property type="entry name" value="GNAT"/>
    <property type="match status" value="1"/>
</dbReference>
<dbReference type="AlphaFoldDB" id="A0A1G1VZ90"/>
<dbReference type="InterPro" id="IPR016181">
    <property type="entry name" value="Acyl_CoA_acyltransferase"/>
</dbReference>
<dbReference type="Gene3D" id="3.40.630.30">
    <property type="match status" value="1"/>
</dbReference>
<comment type="caution">
    <text evidence="2">The sequence shown here is derived from an EMBL/GenBank/DDBJ whole genome shotgun (WGS) entry which is preliminary data.</text>
</comment>
<dbReference type="STRING" id="1797593.A3A65_00520"/>
<evidence type="ECO:0000313" key="3">
    <source>
        <dbReference type="Proteomes" id="UP000176723"/>
    </source>
</evidence>
<feature type="domain" description="N-acetyltransferase" evidence="1">
    <location>
        <begin position="1"/>
        <end position="193"/>
    </location>
</feature>
<dbReference type="GO" id="GO:0016747">
    <property type="term" value="F:acyltransferase activity, transferring groups other than amino-acyl groups"/>
    <property type="evidence" value="ECO:0007669"/>
    <property type="project" value="InterPro"/>
</dbReference>
<dbReference type="SUPFAM" id="SSF55729">
    <property type="entry name" value="Acyl-CoA N-acyltransferases (Nat)"/>
    <property type="match status" value="1"/>
</dbReference>
<dbReference type="Proteomes" id="UP000176723">
    <property type="component" value="Unassembled WGS sequence"/>
</dbReference>
<dbReference type="EMBL" id="MHCL01000025">
    <property type="protein sequence ID" value="OGY20660.1"/>
    <property type="molecule type" value="Genomic_DNA"/>
</dbReference>
<gene>
    <name evidence="2" type="ORF">A3A65_00520</name>
</gene>